<proteinExistence type="predicted"/>
<evidence type="ECO:0000313" key="1">
    <source>
        <dbReference type="EMBL" id="KAK7024236.1"/>
    </source>
</evidence>
<comment type="caution">
    <text evidence="1">The sequence shown here is derived from an EMBL/GenBank/DDBJ whole genome shotgun (WGS) entry which is preliminary data.</text>
</comment>
<evidence type="ECO:0000313" key="2">
    <source>
        <dbReference type="Proteomes" id="UP001383192"/>
    </source>
</evidence>
<gene>
    <name evidence="1" type="ORF">VNI00_016453</name>
</gene>
<keyword evidence="2" id="KW-1185">Reference proteome</keyword>
<dbReference type="Proteomes" id="UP001383192">
    <property type="component" value="Unassembled WGS sequence"/>
</dbReference>
<protein>
    <submittedName>
        <fullName evidence="1">Uncharacterized protein</fullName>
    </submittedName>
</protein>
<dbReference type="AlphaFoldDB" id="A0AAW0BGN4"/>
<reference evidence="1 2" key="1">
    <citation type="submission" date="2024-01" db="EMBL/GenBank/DDBJ databases">
        <title>A draft genome for a cacao thread blight-causing isolate of Paramarasmius palmivorus.</title>
        <authorList>
            <person name="Baruah I.K."/>
            <person name="Bukari Y."/>
            <person name="Amoako-Attah I."/>
            <person name="Meinhardt L.W."/>
            <person name="Bailey B.A."/>
            <person name="Cohen S.P."/>
        </authorList>
    </citation>
    <scope>NUCLEOTIDE SEQUENCE [LARGE SCALE GENOMIC DNA]</scope>
    <source>
        <strain evidence="1 2">GH-12</strain>
    </source>
</reference>
<dbReference type="EMBL" id="JAYKXP010000129">
    <property type="protein sequence ID" value="KAK7024236.1"/>
    <property type="molecule type" value="Genomic_DNA"/>
</dbReference>
<accession>A0AAW0BGN4</accession>
<name>A0AAW0BGN4_9AGAR</name>
<sequence>MEESLENVIHRRGTFDIGNASTLGPTLQRILPSSSSLDVTNNELPLEIMLSVEKYIFQKDAVREVLIALQGRKNILFEWIDNRRAAQGHHALSIFPSPLSILFRRPCANHLPRYNISGISHLQSLDKARMHVSKGPERGGVGSHESRKLLRTLRLILKSSHLERWCANREELMIKALAGALSSRDDGLVVSILNTEQALRDSFEESFDVLLSVAVKLASDEAPSNWDLPNCSGSISHLPFWNMLLHPY</sequence>
<organism evidence="1 2">
    <name type="scientific">Paramarasmius palmivorus</name>
    <dbReference type="NCBI Taxonomy" id="297713"/>
    <lineage>
        <taxon>Eukaryota</taxon>
        <taxon>Fungi</taxon>
        <taxon>Dikarya</taxon>
        <taxon>Basidiomycota</taxon>
        <taxon>Agaricomycotina</taxon>
        <taxon>Agaricomycetes</taxon>
        <taxon>Agaricomycetidae</taxon>
        <taxon>Agaricales</taxon>
        <taxon>Marasmiineae</taxon>
        <taxon>Marasmiaceae</taxon>
        <taxon>Paramarasmius</taxon>
    </lineage>
</organism>